<name>A0AAF3EPX6_9BILA</name>
<dbReference type="AlphaFoldDB" id="A0AAF3EPX6"/>
<sequence length="80" mass="9651">MDASKSTIWRVIKENPQIDRQLLNMQPVVKLLHKKTRLAFAEAHMKQDWSMVIFSDEKKWNWDGPDGVDYYWRDLRRSTT</sequence>
<accession>A0AAF3EPX6</accession>
<evidence type="ECO:0008006" key="3">
    <source>
        <dbReference type="Google" id="ProtNLM"/>
    </source>
</evidence>
<evidence type="ECO:0000313" key="2">
    <source>
        <dbReference type="WBParaSite" id="MBELARI_LOCUS16054"/>
    </source>
</evidence>
<dbReference type="InterPro" id="IPR036397">
    <property type="entry name" value="RNaseH_sf"/>
</dbReference>
<dbReference type="Gene3D" id="3.30.420.10">
    <property type="entry name" value="Ribonuclease H-like superfamily/Ribonuclease H"/>
    <property type="match status" value="1"/>
</dbReference>
<proteinExistence type="predicted"/>
<organism evidence="1 2">
    <name type="scientific">Mesorhabditis belari</name>
    <dbReference type="NCBI Taxonomy" id="2138241"/>
    <lineage>
        <taxon>Eukaryota</taxon>
        <taxon>Metazoa</taxon>
        <taxon>Ecdysozoa</taxon>
        <taxon>Nematoda</taxon>
        <taxon>Chromadorea</taxon>
        <taxon>Rhabditida</taxon>
        <taxon>Rhabditina</taxon>
        <taxon>Rhabditomorpha</taxon>
        <taxon>Rhabditoidea</taxon>
        <taxon>Rhabditidae</taxon>
        <taxon>Mesorhabditinae</taxon>
        <taxon>Mesorhabditis</taxon>
    </lineage>
</organism>
<evidence type="ECO:0000313" key="1">
    <source>
        <dbReference type="Proteomes" id="UP000887575"/>
    </source>
</evidence>
<dbReference type="Proteomes" id="UP000887575">
    <property type="component" value="Unassembled WGS sequence"/>
</dbReference>
<dbReference type="WBParaSite" id="MBELARI_LOCUS16054">
    <property type="protein sequence ID" value="MBELARI_LOCUS16054"/>
    <property type="gene ID" value="MBELARI_LOCUS16054"/>
</dbReference>
<dbReference type="GO" id="GO:0003676">
    <property type="term" value="F:nucleic acid binding"/>
    <property type="evidence" value="ECO:0007669"/>
    <property type="project" value="InterPro"/>
</dbReference>
<protein>
    <recommendedName>
        <fullName evidence="3">Transposase Tc1-like domain-containing protein</fullName>
    </recommendedName>
</protein>
<keyword evidence="1" id="KW-1185">Reference proteome</keyword>
<reference evidence="2" key="1">
    <citation type="submission" date="2024-02" db="UniProtKB">
        <authorList>
            <consortium name="WormBaseParasite"/>
        </authorList>
    </citation>
    <scope>IDENTIFICATION</scope>
</reference>